<dbReference type="Proteomes" id="UP000019450">
    <property type="component" value="Chromosome"/>
</dbReference>
<dbReference type="RefSeq" id="WP_025208439.1">
    <property type="nucleotide sequence ID" value="NZ_CP006932.1"/>
</dbReference>
<keyword evidence="2" id="KW-1185">Reference proteome</keyword>
<accession>W8GIS1</accession>
<evidence type="ECO:0000313" key="1">
    <source>
        <dbReference type="EMBL" id="AHK22142.1"/>
    </source>
</evidence>
<dbReference type="HOGENOM" id="CLU_859663_0_0_14"/>
<dbReference type="STRING" id="1427984.X271_00019"/>
<gene>
    <name evidence="1" type="ORF">X271_00019</name>
</gene>
<sequence>MKKIKINYLNQFSELEIQYLINFLETKIIELFYEKFDLHYIRKPLFSTEKVIDQISELNNLRTISFDTINDYQIYNLYNSYDLFFIKKLSDLNLENNHGLFSKLNYIVRDSEIDTNNSLEKNILFIEMRSDNKENFVEKMQILGIQIYQLIYDLFFEMHLVNRKIKIDIPKANKVAFLDKIEYEKTNQNYKSFINQITLKHGVVSVLEELEDNEENFLNIKEKFSFYYFSKYIKENLKFFEICKRKKQSEILLKMQKNIKNKLELENLSKIIADFKYQTINIKINLDYLILMVLNIASVFEIQSNKNNKEVNEFIDRSKLNTF</sequence>
<name>W8GIS1_9MOLU</name>
<dbReference type="EMBL" id="CP006932">
    <property type="protein sequence ID" value="AHK22142.1"/>
    <property type="molecule type" value="Genomic_DNA"/>
</dbReference>
<dbReference type="KEGG" id="hcr:X271_00019"/>
<organism evidence="1 2">
    <name type="scientific">Candidatus Hepatoplasma crinochetorum Av</name>
    <dbReference type="NCBI Taxonomy" id="1427984"/>
    <lineage>
        <taxon>Bacteria</taxon>
        <taxon>Bacillati</taxon>
        <taxon>Mycoplasmatota</taxon>
        <taxon>Mollicutes</taxon>
        <taxon>Candidatus Hepatoplasmataceae</taxon>
        <taxon>Candidatus Hepatoplasma</taxon>
    </lineage>
</organism>
<reference evidence="1 2" key="1">
    <citation type="journal article" date="2014" name="Genome Biol. Evol.">
        <title>Phylogenomics of "Candidatus Hepatoplasma crinochetorum," a Lineage of Mollicutes Associated with Noninsect Arthropods.</title>
        <authorList>
            <person name="Leclercq S."/>
            <person name="Dittmer J."/>
            <person name="Bouchon D."/>
            <person name="Cordaux R."/>
        </authorList>
    </citation>
    <scope>NUCLEOTIDE SEQUENCE [LARGE SCALE GENOMIC DNA]</scope>
    <source>
        <strain evidence="1 2">Av</strain>
    </source>
</reference>
<evidence type="ECO:0000313" key="2">
    <source>
        <dbReference type="Proteomes" id="UP000019450"/>
    </source>
</evidence>
<dbReference type="Gene3D" id="3.30.930.10">
    <property type="entry name" value="Bira Bifunctional Protein, Domain 2"/>
    <property type="match status" value="1"/>
</dbReference>
<dbReference type="AlphaFoldDB" id="W8GIS1"/>
<proteinExistence type="predicted"/>
<dbReference type="InterPro" id="IPR045864">
    <property type="entry name" value="aa-tRNA-synth_II/BPL/LPL"/>
</dbReference>
<protein>
    <submittedName>
        <fullName evidence="1">Uncharacterized protein</fullName>
    </submittedName>
</protein>